<dbReference type="CDD" id="cd17932">
    <property type="entry name" value="DEXQc_UvrD"/>
    <property type="match status" value="1"/>
</dbReference>
<evidence type="ECO:0000256" key="3">
    <source>
        <dbReference type="ARBA" id="ARBA00022741"/>
    </source>
</evidence>
<dbReference type="InterPro" id="IPR027417">
    <property type="entry name" value="P-loop_NTPase"/>
</dbReference>
<keyword evidence="3 15" id="KW-0547">Nucleotide-binding</keyword>
<evidence type="ECO:0000313" key="18">
    <source>
        <dbReference type="EMBL" id="OGY82915.1"/>
    </source>
</evidence>
<keyword evidence="8 15" id="KW-0067">ATP-binding</keyword>
<evidence type="ECO:0000256" key="5">
    <source>
        <dbReference type="ARBA" id="ARBA00022801"/>
    </source>
</evidence>
<dbReference type="PROSITE" id="PS51198">
    <property type="entry name" value="UVRD_HELICASE_ATP_BIND"/>
    <property type="match status" value="1"/>
</dbReference>
<evidence type="ECO:0000256" key="12">
    <source>
        <dbReference type="ARBA" id="ARBA00034617"/>
    </source>
</evidence>
<dbReference type="SUPFAM" id="SSF52980">
    <property type="entry name" value="Restriction endonuclease-like"/>
    <property type="match status" value="1"/>
</dbReference>
<dbReference type="PANTHER" id="PTHR11070">
    <property type="entry name" value="UVRD / RECB / PCRA DNA HELICASE FAMILY MEMBER"/>
    <property type="match status" value="1"/>
</dbReference>
<evidence type="ECO:0000256" key="15">
    <source>
        <dbReference type="PROSITE-ProRule" id="PRU00560"/>
    </source>
</evidence>
<gene>
    <name evidence="18" type="ORF">A2898_05030</name>
</gene>
<dbReference type="Gene3D" id="1.10.10.160">
    <property type="match status" value="1"/>
</dbReference>
<dbReference type="InterPro" id="IPR013986">
    <property type="entry name" value="DExx_box_DNA_helicase_dom_sf"/>
</dbReference>
<comment type="caution">
    <text evidence="18">The sequence shown here is derived from an EMBL/GenBank/DDBJ whole genome shotgun (WGS) entry which is preliminary data.</text>
</comment>
<dbReference type="InterPro" id="IPR011604">
    <property type="entry name" value="PDDEXK-like_dom_sf"/>
</dbReference>
<dbReference type="Pfam" id="PF00580">
    <property type="entry name" value="UvrD-helicase"/>
    <property type="match status" value="1"/>
</dbReference>
<accession>A0A1G2B1R0</accession>
<dbReference type="GO" id="GO:0004527">
    <property type="term" value="F:exonuclease activity"/>
    <property type="evidence" value="ECO:0007669"/>
    <property type="project" value="UniProtKB-KW"/>
</dbReference>
<dbReference type="Pfam" id="PF13361">
    <property type="entry name" value="UvrD_C"/>
    <property type="match status" value="1"/>
</dbReference>
<dbReference type="Proteomes" id="UP000179164">
    <property type="component" value="Unassembled WGS sequence"/>
</dbReference>
<dbReference type="GO" id="GO:0043138">
    <property type="term" value="F:3'-5' DNA helicase activity"/>
    <property type="evidence" value="ECO:0007669"/>
    <property type="project" value="UniProtKB-EC"/>
</dbReference>
<evidence type="ECO:0000256" key="10">
    <source>
        <dbReference type="ARBA" id="ARBA00023204"/>
    </source>
</evidence>
<dbReference type="InterPro" id="IPR014016">
    <property type="entry name" value="UvrD-like_ATP-bd"/>
</dbReference>
<dbReference type="Gene3D" id="3.40.50.300">
    <property type="entry name" value="P-loop containing nucleotide triphosphate hydrolases"/>
    <property type="match status" value="2"/>
</dbReference>
<evidence type="ECO:0000256" key="13">
    <source>
        <dbReference type="ARBA" id="ARBA00034808"/>
    </source>
</evidence>
<feature type="domain" description="UvrD-like helicase ATP-binding" evidence="16">
    <location>
        <begin position="5"/>
        <end position="303"/>
    </location>
</feature>
<evidence type="ECO:0000259" key="16">
    <source>
        <dbReference type="PROSITE" id="PS51198"/>
    </source>
</evidence>
<feature type="binding site" evidence="15">
    <location>
        <begin position="26"/>
        <end position="33"/>
    </location>
    <ligand>
        <name>ATP</name>
        <dbReference type="ChEBI" id="CHEBI:30616"/>
    </ligand>
</feature>
<evidence type="ECO:0000256" key="8">
    <source>
        <dbReference type="ARBA" id="ARBA00022840"/>
    </source>
</evidence>
<keyword evidence="10" id="KW-0234">DNA repair</keyword>
<organism evidence="18 19">
    <name type="scientific">Candidatus Kerfeldbacteria bacterium RIFCSPLOWO2_01_FULL_48_11</name>
    <dbReference type="NCBI Taxonomy" id="1798543"/>
    <lineage>
        <taxon>Bacteria</taxon>
        <taxon>Candidatus Kerfeldiibacteriota</taxon>
    </lineage>
</organism>
<evidence type="ECO:0000256" key="1">
    <source>
        <dbReference type="ARBA" id="ARBA00009922"/>
    </source>
</evidence>
<keyword evidence="2" id="KW-0540">Nuclease</keyword>
<feature type="domain" description="UvrD-like helicase C-terminal" evidence="17">
    <location>
        <begin position="324"/>
        <end position="607"/>
    </location>
</feature>
<comment type="catalytic activity">
    <reaction evidence="14">
        <text>ATP + H2O = ADP + phosphate + H(+)</text>
        <dbReference type="Rhea" id="RHEA:13065"/>
        <dbReference type="ChEBI" id="CHEBI:15377"/>
        <dbReference type="ChEBI" id="CHEBI:15378"/>
        <dbReference type="ChEBI" id="CHEBI:30616"/>
        <dbReference type="ChEBI" id="CHEBI:43474"/>
        <dbReference type="ChEBI" id="CHEBI:456216"/>
        <dbReference type="EC" id="5.6.2.4"/>
    </reaction>
</comment>
<dbReference type="Pfam" id="PF12705">
    <property type="entry name" value="PDDEXK_1"/>
    <property type="match status" value="1"/>
</dbReference>
<dbReference type="EC" id="5.6.2.4" evidence="13"/>
<evidence type="ECO:0000256" key="14">
    <source>
        <dbReference type="ARBA" id="ARBA00048988"/>
    </source>
</evidence>
<evidence type="ECO:0000256" key="2">
    <source>
        <dbReference type="ARBA" id="ARBA00022722"/>
    </source>
</evidence>
<comment type="similarity">
    <text evidence="1">Belongs to the helicase family. UvrD subfamily.</text>
</comment>
<dbReference type="EMBL" id="MHKE01000017">
    <property type="protein sequence ID" value="OGY82915.1"/>
    <property type="molecule type" value="Genomic_DNA"/>
</dbReference>
<evidence type="ECO:0000313" key="19">
    <source>
        <dbReference type="Proteomes" id="UP000179164"/>
    </source>
</evidence>
<evidence type="ECO:0000259" key="17">
    <source>
        <dbReference type="PROSITE" id="PS51217"/>
    </source>
</evidence>
<evidence type="ECO:0000256" key="6">
    <source>
        <dbReference type="ARBA" id="ARBA00022806"/>
    </source>
</evidence>
<dbReference type="PANTHER" id="PTHR11070:SF2">
    <property type="entry name" value="ATP-DEPENDENT DNA HELICASE SRS2"/>
    <property type="match status" value="1"/>
</dbReference>
<comment type="catalytic activity">
    <reaction evidence="12">
        <text>Couples ATP hydrolysis with the unwinding of duplex DNA by translocating in the 3'-5' direction.</text>
        <dbReference type="EC" id="5.6.2.4"/>
    </reaction>
</comment>
<dbReference type="STRING" id="1798543.A2898_05030"/>
<protein>
    <recommendedName>
        <fullName evidence="13">DNA 3'-5' helicase</fullName>
        <ecNumber evidence="13">5.6.2.4</ecNumber>
    </recommendedName>
</protein>
<dbReference type="InterPro" id="IPR038726">
    <property type="entry name" value="PDDEXK_AddAB-type"/>
</dbReference>
<dbReference type="GO" id="GO:0005524">
    <property type="term" value="F:ATP binding"/>
    <property type="evidence" value="ECO:0007669"/>
    <property type="project" value="UniProtKB-UniRule"/>
</dbReference>
<evidence type="ECO:0000256" key="9">
    <source>
        <dbReference type="ARBA" id="ARBA00023125"/>
    </source>
</evidence>
<dbReference type="AlphaFoldDB" id="A0A1G2B1R0"/>
<dbReference type="Gene3D" id="1.10.486.10">
    <property type="entry name" value="PCRA, domain 4"/>
    <property type="match status" value="1"/>
</dbReference>
<proteinExistence type="inferred from homology"/>
<dbReference type="SUPFAM" id="SSF52540">
    <property type="entry name" value="P-loop containing nucleoside triphosphate hydrolases"/>
    <property type="match status" value="1"/>
</dbReference>
<keyword evidence="11" id="KW-0413">Isomerase</keyword>
<keyword evidence="7" id="KW-0269">Exonuclease</keyword>
<dbReference type="InterPro" id="IPR014017">
    <property type="entry name" value="DNA_helicase_UvrD-like_C"/>
</dbReference>
<keyword evidence="4" id="KW-0227">DNA damage</keyword>
<dbReference type="GO" id="GO:0000725">
    <property type="term" value="P:recombinational repair"/>
    <property type="evidence" value="ECO:0007669"/>
    <property type="project" value="TreeGrafter"/>
</dbReference>
<keyword evidence="5 15" id="KW-0378">Hydrolase</keyword>
<dbReference type="GO" id="GO:0003677">
    <property type="term" value="F:DNA binding"/>
    <property type="evidence" value="ECO:0007669"/>
    <property type="project" value="UniProtKB-KW"/>
</dbReference>
<sequence>MNIFENLNPQQKKAITYSDGPLLIVAGAGTGKTTVITQRVAWLIREKKANPDEILAITFTDKAAGELEERIDQLMPYGYVDLWISTFHALGERILKEEALEIGLDTNFELLDKVGQWQFIRRHLFEFKLDYWRPLGNPTRFIYALATHFSRLKDENIFPQEYLDYVGRISKGKTGTDVEEVAKISELANAYQTYEELKTKEGYLDFGDLITMPIKLFTKRQKILEKYRAKFKYILVDEFQDTNWAQYVLIKMLAAPRNNLTVVGDDDQSIYKFRGAAISNILEYKKDFPNAAEVVMTENYRSKQNILDRAYDFIQLNNPNRLEARLVKATGLIGSELESKVIKKLTSTNKGKGIFEHIHVKSLEDEVLGVVKKMVELKKKHTKLSWNDFAVLVRANDAATPFMNSLAYHNIPYQYVASRGLFSKPEVMDLISYLKLLDNYHESGALFRVLSMAVYEFRLMDIMRLMEFARRKNISLFETLMKVRSISNLDPQTIEKVIKFMETMKKHAEATKTQNVAQVLYQFMNDSGLMKQYTRNVNREKAEKILNIREFFSYVTEFEHREDDASVKRFVEQLDLAIESGEEGSLAGLSEEGPEAVKIMTIHAAKGLEFTYVFLVNLVDKRFPTIERKDPIEIPDGLIKETIPEGDVHLEEERRLFYVGVTRAKDGVFFTSADDYGGARKKKLSRFLHEIGFGEPARKTTIPKQASLLDDRFQDPLGAKLKKEAPSFEELLPHKFSFTQLKAFETCPYQYRFAHILKVPVRGKGVFSFGKSIHQTMKDFYTLVQKRLKPDLFTQENAETRPVVSLKEFMDLFEKNWIDEWYDSAAHMAERKTQGKKFLEEFYGKHANSLTSPKFLEQPFNIKIGEYTLKGVIDRVDVLERKKGGDSVEIIDYKTGRVPKSKRDADLEQLLIYAIASKEVFGDEPKKMTYYFLDDNQEFSFEPNDAEIRKVKERIRGTIDMIKTSDFKPTPSVHVCKNCDFKDICEYRVLS</sequence>
<reference evidence="18 19" key="1">
    <citation type="journal article" date="2016" name="Nat. Commun.">
        <title>Thousands of microbial genomes shed light on interconnected biogeochemical processes in an aquifer system.</title>
        <authorList>
            <person name="Anantharaman K."/>
            <person name="Brown C.T."/>
            <person name="Hug L.A."/>
            <person name="Sharon I."/>
            <person name="Castelle C.J."/>
            <person name="Probst A.J."/>
            <person name="Thomas B.C."/>
            <person name="Singh A."/>
            <person name="Wilkins M.J."/>
            <person name="Karaoz U."/>
            <person name="Brodie E.L."/>
            <person name="Williams K.H."/>
            <person name="Hubbard S.S."/>
            <person name="Banfield J.F."/>
        </authorList>
    </citation>
    <scope>NUCLEOTIDE SEQUENCE [LARGE SCALE GENOMIC DNA]</scope>
</reference>
<dbReference type="InterPro" id="IPR011335">
    <property type="entry name" value="Restrct_endonuc-II-like"/>
</dbReference>
<keyword evidence="9" id="KW-0238">DNA-binding</keyword>
<dbReference type="Gene3D" id="3.90.320.10">
    <property type="match status" value="1"/>
</dbReference>
<evidence type="ECO:0000256" key="11">
    <source>
        <dbReference type="ARBA" id="ARBA00023235"/>
    </source>
</evidence>
<keyword evidence="6 15" id="KW-0347">Helicase</keyword>
<dbReference type="PROSITE" id="PS51217">
    <property type="entry name" value="UVRD_HELICASE_CTER"/>
    <property type="match status" value="1"/>
</dbReference>
<dbReference type="InterPro" id="IPR000212">
    <property type="entry name" value="DNA_helicase_UvrD/REP"/>
</dbReference>
<name>A0A1G2B1R0_9BACT</name>
<evidence type="ECO:0000256" key="7">
    <source>
        <dbReference type="ARBA" id="ARBA00022839"/>
    </source>
</evidence>
<evidence type="ECO:0000256" key="4">
    <source>
        <dbReference type="ARBA" id="ARBA00022763"/>
    </source>
</evidence>